<dbReference type="AlphaFoldDB" id="A0A316UYG7"/>
<proteinExistence type="predicted"/>
<sequence>MQLEEQIAHSSLLARPQKGRGRHTHACFGCRRRRSRRRELFLALTARECFSSPSLAQRMTLVVQYQIHHGRPSDIRSITATSSLPYLTSVSFLFFLIINRHLAAHLSSRLPVQAGVPNLWIDLSTTSARRGDAERETLLQERGAVGLRSPATQAALSATAATRFKSSLDDDAT</sequence>
<gene>
    <name evidence="1" type="ORF">BDZ90DRAFT_3181</name>
</gene>
<dbReference type="RefSeq" id="XP_025364646.1">
    <property type="nucleotide sequence ID" value="XM_025509489.1"/>
</dbReference>
<evidence type="ECO:0000313" key="2">
    <source>
        <dbReference type="Proteomes" id="UP000245884"/>
    </source>
</evidence>
<dbReference type="EMBL" id="KZ819662">
    <property type="protein sequence ID" value="PWN30034.1"/>
    <property type="molecule type" value="Genomic_DNA"/>
</dbReference>
<name>A0A316UYG7_9BASI</name>
<organism evidence="1 2">
    <name type="scientific">Jaminaea rosea</name>
    <dbReference type="NCBI Taxonomy" id="1569628"/>
    <lineage>
        <taxon>Eukaryota</taxon>
        <taxon>Fungi</taxon>
        <taxon>Dikarya</taxon>
        <taxon>Basidiomycota</taxon>
        <taxon>Ustilaginomycotina</taxon>
        <taxon>Exobasidiomycetes</taxon>
        <taxon>Microstromatales</taxon>
        <taxon>Microstromatales incertae sedis</taxon>
        <taxon>Jaminaea</taxon>
    </lineage>
</organism>
<evidence type="ECO:0000313" key="1">
    <source>
        <dbReference type="EMBL" id="PWN30034.1"/>
    </source>
</evidence>
<keyword evidence="2" id="KW-1185">Reference proteome</keyword>
<protein>
    <submittedName>
        <fullName evidence="1">Uncharacterized protein</fullName>
    </submittedName>
</protein>
<dbReference type="GeneID" id="37031312"/>
<accession>A0A316UYG7</accession>
<reference evidence="1 2" key="1">
    <citation type="journal article" date="2018" name="Mol. Biol. Evol.">
        <title>Broad Genomic Sampling Reveals a Smut Pathogenic Ancestry of the Fungal Clade Ustilaginomycotina.</title>
        <authorList>
            <person name="Kijpornyongpan T."/>
            <person name="Mondo S.J."/>
            <person name="Barry K."/>
            <person name="Sandor L."/>
            <person name="Lee J."/>
            <person name="Lipzen A."/>
            <person name="Pangilinan J."/>
            <person name="LaButti K."/>
            <person name="Hainaut M."/>
            <person name="Henrissat B."/>
            <person name="Grigoriev I.V."/>
            <person name="Spatafora J.W."/>
            <person name="Aime M.C."/>
        </authorList>
    </citation>
    <scope>NUCLEOTIDE SEQUENCE [LARGE SCALE GENOMIC DNA]</scope>
    <source>
        <strain evidence="1 2">MCA 5214</strain>
    </source>
</reference>
<dbReference type="Proteomes" id="UP000245884">
    <property type="component" value="Unassembled WGS sequence"/>
</dbReference>